<reference evidence="1 2" key="1">
    <citation type="submission" date="2019-05" db="EMBL/GenBank/DDBJ databases">
        <title>Another draft genome of Portunus trituberculatus and its Hox gene families provides insights of decapod evolution.</title>
        <authorList>
            <person name="Jeong J.-H."/>
            <person name="Song I."/>
            <person name="Kim S."/>
            <person name="Choi T."/>
            <person name="Kim D."/>
            <person name="Ryu S."/>
            <person name="Kim W."/>
        </authorList>
    </citation>
    <scope>NUCLEOTIDE SEQUENCE [LARGE SCALE GENOMIC DNA]</scope>
    <source>
        <tissue evidence="1">Muscle</tissue>
    </source>
</reference>
<name>A0A5B7EE16_PORTR</name>
<gene>
    <name evidence="1" type="ORF">E2C01_024236</name>
</gene>
<evidence type="ECO:0000313" key="2">
    <source>
        <dbReference type="Proteomes" id="UP000324222"/>
    </source>
</evidence>
<dbReference type="AlphaFoldDB" id="A0A5B7EE16"/>
<protein>
    <submittedName>
        <fullName evidence="1">Uncharacterized protein</fullName>
    </submittedName>
</protein>
<evidence type="ECO:0000313" key="1">
    <source>
        <dbReference type="EMBL" id="MPC30964.1"/>
    </source>
</evidence>
<comment type="caution">
    <text evidence="1">The sequence shown here is derived from an EMBL/GenBank/DDBJ whole genome shotgun (WGS) entry which is preliminary data.</text>
</comment>
<organism evidence="1 2">
    <name type="scientific">Portunus trituberculatus</name>
    <name type="common">Swimming crab</name>
    <name type="synonym">Neptunus trituberculatus</name>
    <dbReference type="NCBI Taxonomy" id="210409"/>
    <lineage>
        <taxon>Eukaryota</taxon>
        <taxon>Metazoa</taxon>
        <taxon>Ecdysozoa</taxon>
        <taxon>Arthropoda</taxon>
        <taxon>Crustacea</taxon>
        <taxon>Multicrustacea</taxon>
        <taxon>Malacostraca</taxon>
        <taxon>Eumalacostraca</taxon>
        <taxon>Eucarida</taxon>
        <taxon>Decapoda</taxon>
        <taxon>Pleocyemata</taxon>
        <taxon>Brachyura</taxon>
        <taxon>Eubrachyura</taxon>
        <taxon>Portunoidea</taxon>
        <taxon>Portunidae</taxon>
        <taxon>Portuninae</taxon>
        <taxon>Portunus</taxon>
    </lineage>
</organism>
<dbReference type="Proteomes" id="UP000324222">
    <property type="component" value="Unassembled WGS sequence"/>
</dbReference>
<accession>A0A5B7EE16</accession>
<proteinExistence type="predicted"/>
<sequence>MNALSPSCCHKDFSAVATVRGSETSPSPHLKEPGHHCVEEETYCSDLVRSSCSSLLCHLDGPAAREGGRLSDCARLVEWPPSPRPHCTQMTPIACDEETLLRGRELTSSSLRQTRKRY</sequence>
<dbReference type="EMBL" id="VSRR010002345">
    <property type="protein sequence ID" value="MPC30964.1"/>
    <property type="molecule type" value="Genomic_DNA"/>
</dbReference>
<keyword evidence="2" id="KW-1185">Reference proteome</keyword>